<sequence>MQANRMFLPAMAAAMLLGSGALGGCAFGVGGDGDGAASDRTGEAGDPAYAKFEEPVVLRIGFKIPDARLTTGDTNDNNPMSRYLERMTNVKVVHSWEAKGDDAFWQQAELAVASSDLPDALVVNRELLDRLVSRGLVEDLGATFERYGSRLVKDLYDSTGGKALAEATFGGKLYGLPNVAIEADAMSLLWVRQDWLDRLGLAAPATPDDIGRVARAFVERDPDGNGKRDTVGLAGFKGVVYGQKPNVGGFDSVFGAYRAFPKNWIRGADGRLVYGSIAPENKEALAKLAEWYKLGLIDPRFALYKEPQEPIVTNRAGLFFGPWWMPYWPLSEAVATDTKAEWRAYAAPVDAAGKFATHLAPVTDRYLVVRRGYEHPEAVVKLLNFFTRLERRQDPNAEEVKLIDEFAARTGIQPRAYYPFDLLIDDADAIMRRYEGVQSALRGKLTPDRLDPDTRKVYESTIEEEANPKKDLDGWKEAQAYKYGVGALIEAPMVKVRSEFYGTTETMKAKWAELEKLENETFLNIIVGDLPVGAFDGFVEEWMRLGGERITREVELAIAADPMP</sequence>
<dbReference type="SUPFAM" id="SSF53850">
    <property type="entry name" value="Periplasmic binding protein-like II"/>
    <property type="match status" value="1"/>
</dbReference>
<dbReference type="RefSeq" id="WP_185135325.1">
    <property type="nucleotide sequence ID" value="NZ_JACJVR010000027.1"/>
</dbReference>
<comment type="caution">
    <text evidence="3">The sequence shown here is derived from an EMBL/GenBank/DDBJ whole genome shotgun (WGS) entry which is preliminary data.</text>
</comment>
<name>A0A841TSC9_9BACL</name>
<reference evidence="3 4" key="1">
    <citation type="submission" date="2020-08" db="EMBL/GenBank/DDBJ databases">
        <title>Cohnella phylogeny.</title>
        <authorList>
            <person name="Dunlap C."/>
        </authorList>
    </citation>
    <scope>NUCLEOTIDE SEQUENCE [LARGE SCALE GENOMIC DNA]</scope>
    <source>
        <strain evidence="3 4">DSM 25239</strain>
    </source>
</reference>
<feature type="signal peptide" evidence="2">
    <location>
        <begin position="1"/>
        <end position="23"/>
    </location>
</feature>
<evidence type="ECO:0000256" key="2">
    <source>
        <dbReference type="SAM" id="SignalP"/>
    </source>
</evidence>
<protein>
    <submittedName>
        <fullName evidence="3">Extracellular solute-binding protein</fullName>
    </submittedName>
</protein>
<dbReference type="EMBL" id="JACJVR010000027">
    <property type="protein sequence ID" value="MBB6691327.1"/>
    <property type="molecule type" value="Genomic_DNA"/>
</dbReference>
<organism evidence="3 4">
    <name type="scientific">Cohnella xylanilytica</name>
    <dbReference type="NCBI Taxonomy" id="557555"/>
    <lineage>
        <taxon>Bacteria</taxon>
        <taxon>Bacillati</taxon>
        <taxon>Bacillota</taxon>
        <taxon>Bacilli</taxon>
        <taxon>Bacillales</taxon>
        <taxon>Paenibacillaceae</taxon>
        <taxon>Cohnella</taxon>
    </lineage>
</organism>
<proteinExistence type="predicted"/>
<dbReference type="Gene3D" id="3.40.190.10">
    <property type="entry name" value="Periplasmic binding protein-like II"/>
    <property type="match status" value="2"/>
</dbReference>
<evidence type="ECO:0000256" key="1">
    <source>
        <dbReference type="ARBA" id="ARBA00022729"/>
    </source>
</evidence>
<dbReference type="PANTHER" id="PTHR43649:SF33">
    <property type="entry name" value="POLYGALACTURONAN_RHAMNOGALACTURONAN-BINDING PROTEIN YTCQ"/>
    <property type="match status" value="1"/>
</dbReference>
<dbReference type="AlphaFoldDB" id="A0A841TSC9"/>
<feature type="chain" id="PRO_5039280479" evidence="2">
    <location>
        <begin position="24"/>
        <end position="564"/>
    </location>
</feature>
<dbReference type="Proteomes" id="UP000553776">
    <property type="component" value="Unassembled WGS sequence"/>
</dbReference>
<gene>
    <name evidence="3" type="ORF">H7B90_07965</name>
</gene>
<dbReference type="InterPro" id="IPR050490">
    <property type="entry name" value="Bact_solute-bd_prot1"/>
</dbReference>
<evidence type="ECO:0000313" key="3">
    <source>
        <dbReference type="EMBL" id="MBB6691327.1"/>
    </source>
</evidence>
<dbReference type="PANTHER" id="PTHR43649">
    <property type="entry name" value="ARABINOSE-BINDING PROTEIN-RELATED"/>
    <property type="match status" value="1"/>
</dbReference>
<keyword evidence="4" id="KW-1185">Reference proteome</keyword>
<keyword evidence="1 2" id="KW-0732">Signal</keyword>
<dbReference type="PROSITE" id="PS51257">
    <property type="entry name" value="PROKAR_LIPOPROTEIN"/>
    <property type="match status" value="1"/>
</dbReference>
<evidence type="ECO:0000313" key="4">
    <source>
        <dbReference type="Proteomes" id="UP000553776"/>
    </source>
</evidence>
<accession>A0A841TSC9</accession>